<dbReference type="PANTHER" id="PTHR45695:SF9">
    <property type="entry name" value="LEUCOKININ RECEPTOR"/>
    <property type="match status" value="1"/>
</dbReference>
<proteinExistence type="inferred from homology"/>
<feature type="transmembrane region" description="Helical" evidence="10">
    <location>
        <begin position="297"/>
        <end position="320"/>
    </location>
</feature>
<dbReference type="PANTHER" id="PTHR45695">
    <property type="entry name" value="LEUCOKININ RECEPTOR-RELATED"/>
    <property type="match status" value="1"/>
</dbReference>
<evidence type="ECO:0000256" key="3">
    <source>
        <dbReference type="ARBA" id="ARBA00022989"/>
    </source>
</evidence>
<evidence type="ECO:0000259" key="11">
    <source>
        <dbReference type="PROSITE" id="PS50262"/>
    </source>
</evidence>
<dbReference type="Gene3D" id="1.20.1070.10">
    <property type="entry name" value="Rhodopsin 7-helix transmembrane proteins"/>
    <property type="match status" value="1"/>
</dbReference>
<comment type="subcellular location">
    <subcellularLocation>
        <location evidence="1">Membrane</location>
        <topology evidence="1">Multi-pass membrane protein</topology>
    </subcellularLocation>
</comment>
<keyword evidence="3 10" id="KW-1133">Transmembrane helix</keyword>
<protein>
    <recommendedName>
        <fullName evidence="11">G-protein coupled receptors family 1 profile domain-containing protein</fullName>
    </recommendedName>
</protein>
<organism evidence="12 13">
    <name type="scientific">Desmophyllum pertusum</name>
    <dbReference type="NCBI Taxonomy" id="174260"/>
    <lineage>
        <taxon>Eukaryota</taxon>
        <taxon>Metazoa</taxon>
        <taxon>Cnidaria</taxon>
        <taxon>Anthozoa</taxon>
        <taxon>Hexacorallia</taxon>
        <taxon>Scleractinia</taxon>
        <taxon>Caryophylliina</taxon>
        <taxon>Caryophylliidae</taxon>
        <taxon>Desmophyllum</taxon>
    </lineage>
</organism>
<keyword evidence="2 8" id="KW-0812">Transmembrane</keyword>
<feature type="region of interest" description="Disordered" evidence="9">
    <location>
        <begin position="403"/>
        <end position="428"/>
    </location>
</feature>
<comment type="similarity">
    <text evidence="8">Belongs to the G-protein coupled receptor 1 family.</text>
</comment>
<keyword evidence="5 10" id="KW-0472">Membrane</keyword>
<feature type="transmembrane region" description="Helical" evidence="10">
    <location>
        <begin position="111"/>
        <end position="131"/>
    </location>
</feature>
<keyword evidence="7 8" id="KW-0807">Transducer</keyword>
<evidence type="ECO:0000313" key="13">
    <source>
        <dbReference type="Proteomes" id="UP001163046"/>
    </source>
</evidence>
<reference evidence="12" key="1">
    <citation type="submission" date="2023-01" db="EMBL/GenBank/DDBJ databases">
        <title>Genome assembly of the deep-sea coral Lophelia pertusa.</title>
        <authorList>
            <person name="Herrera S."/>
            <person name="Cordes E."/>
        </authorList>
    </citation>
    <scope>NUCLEOTIDE SEQUENCE</scope>
    <source>
        <strain evidence="12">USNM1676648</strain>
        <tissue evidence="12">Polyp</tissue>
    </source>
</reference>
<dbReference type="PROSITE" id="PS50262">
    <property type="entry name" value="G_PROTEIN_RECEP_F1_2"/>
    <property type="match status" value="1"/>
</dbReference>
<evidence type="ECO:0000256" key="6">
    <source>
        <dbReference type="ARBA" id="ARBA00023170"/>
    </source>
</evidence>
<dbReference type="InterPro" id="IPR000276">
    <property type="entry name" value="GPCR_Rhodpsn"/>
</dbReference>
<feature type="transmembrane region" description="Helical" evidence="10">
    <location>
        <begin position="259"/>
        <end position="277"/>
    </location>
</feature>
<feature type="transmembrane region" description="Helical" evidence="10">
    <location>
        <begin position="207"/>
        <end position="231"/>
    </location>
</feature>
<keyword evidence="4 8" id="KW-0297">G-protein coupled receptor</keyword>
<keyword evidence="6 8" id="KW-0675">Receptor</keyword>
<dbReference type="GO" id="GO:0004930">
    <property type="term" value="F:G protein-coupled receptor activity"/>
    <property type="evidence" value="ECO:0007669"/>
    <property type="project" value="UniProtKB-KW"/>
</dbReference>
<dbReference type="Proteomes" id="UP001163046">
    <property type="component" value="Unassembled WGS sequence"/>
</dbReference>
<feature type="transmembrane region" description="Helical" evidence="10">
    <location>
        <begin position="36"/>
        <end position="57"/>
    </location>
</feature>
<sequence>MSNDPNGTGANGTNVTAPQPFVPFVVPTDIKIGMTVAYAVIFIIALLGNALGLYVVLAKSKSSSVANLFIANMTLADLLLTVTVMPFQAVYFYLPGVWFGGTFGSIACKGLFYIIPITIAASVLTMMLISIDRFYAIFFPLREKIFRKPKILSAIIWILSFVLMAPYAFLYQVRFHPGAKVHICLQVWPWEDPNDPYFKETYRVLKIFHITLFVILYALPLFITIIIYFLICRKLWLRKIPGNVTDSNRAAADKSKRKVVRLLVIIVVVFALCWFPTYVNHFFWYVRPDQLHNIPLAVQFFFTWLAHANSAINPCLYILLNGKFRKELFIMLACCPCLRDYRARLSRFLSSKNDRNDNSFTTGGSMWKLMSFGRATAYTLPSNPMGKERGHTNLSLSWMSVNHAGSQPNSPPTEREQISNNATFTAHH</sequence>
<evidence type="ECO:0000256" key="2">
    <source>
        <dbReference type="ARBA" id="ARBA00022692"/>
    </source>
</evidence>
<dbReference type="PROSITE" id="PS00237">
    <property type="entry name" value="G_PROTEIN_RECEP_F1_1"/>
    <property type="match status" value="1"/>
</dbReference>
<dbReference type="GO" id="GO:0005886">
    <property type="term" value="C:plasma membrane"/>
    <property type="evidence" value="ECO:0007669"/>
    <property type="project" value="TreeGrafter"/>
</dbReference>
<dbReference type="PRINTS" id="PR00237">
    <property type="entry name" value="GPCRRHODOPSN"/>
</dbReference>
<feature type="transmembrane region" description="Helical" evidence="10">
    <location>
        <begin position="151"/>
        <end position="170"/>
    </location>
</feature>
<dbReference type="Pfam" id="PF00001">
    <property type="entry name" value="7tm_1"/>
    <property type="match status" value="1"/>
</dbReference>
<accession>A0A9W9YDR3</accession>
<evidence type="ECO:0000256" key="8">
    <source>
        <dbReference type="RuleBase" id="RU000688"/>
    </source>
</evidence>
<dbReference type="SMART" id="SM01381">
    <property type="entry name" value="7TM_GPCR_Srsx"/>
    <property type="match status" value="1"/>
</dbReference>
<feature type="transmembrane region" description="Helical" evidence="10">
    <location>
        <begin position="69"/>
        <end position="91"/>
    </location>
</feature>
<evidence type="ECO:0000256" key="1">
    <source>
        <dbReference type="ARBA" id="ARBA00004141"/>
    </source>
</evidence>
<name>A0A9W9YDR3_9CNID</name>
<keyword evidence="13" id="KW-1185">Reference proteome</keyword>
<gene>
    <name evidence="12" type="ORF">OS493_011747</name>
</gene>
<evidence type="ECO:0000256" key="9">
    <source>
        <dbReference type="SAM" id="MobiDB-lite"/>
    </source>
</evidence>
<dbReference type="OrthoDB" id="5964776at2759"/>
<feature type="compositionally biased region" description="Polar residues" evidence="9">
    <location>
        <begin position="418"/>
        <end position="428"/>
    </location>
</feature>
<comment type="caution">
    <text evidence="12">The sequence shown here is derived from an EMBL/GenBank/DDBJ whole genome shotgun (WGS) entry which is preliminary data.</text>
</comment>
<evidence type="ECO:0000256" key="5">
    <source>
        <dbReference type="ARBA" id="ARBA00023136"/>
    </source>
</evidence>
<dbReference type="SUPFAM" id="SSF81321">
    <property type="entry name" value="Family A G protein-coupled receptor-like"/>
    <property type="match status" value="1"/>
</dbReference>
<evidence type="ECO:0000256" key="7">
    <source>
        <dbReference type="ARBA" id="ARBA00023224"/>
    </source>
</evidence>
<feature type="domain" description="G-protein coupled receptors family 1 profile" evidence="11">
    <location>
        <begin position="48"/>
        <end position="317"/>
    </location>
</feature>
<evidence type="ECO:0000313" key="12">
    <source>
        <dbReference type="EMBL" id="KAJ7336537.1"/>
    </source>
</evidence>
<evidence type="ECO:0000256" key="10">
    <source>
        <dbReference type="SAM" id="Phobius"/>
    </source>
</evidence>
<evidence type="ECO:0000256" key="4">
    <source>
        <dbReference type="ARBA" id="ARBA00023040"/>
    </source>
</evidence>
<dbReference type="EMBL" id="MU827782">
    <property type="protein sequence ID" value="KAJ7336537.1"/>
    <property type="molecule type" value="Genomic_DNA"/>
</dbReference>
<dbReference type="InterPro" id="IPR017452">
    <property type="entry name" value="GPCR_Rhodpsn_7TM"/>
</dbReference>
<dbReference type="FunFam" id="1.20.1070.10:FF:000291">
    <property type="entry name" value="Predicted protein"/>
    <property type="match status" value="1"/>
</dbReference>
<dbReference type="AlphaFoldDB" id="A0A9W9YDR3"/>